<sequence>MHGVLTAVACIMASNRGRVSRGSSSRASLTPSAPTFPNFEFLSEAHAEIFLKIVDYHVVKEKAFDLSDLRGFEEIGENLHQRKWVSFNYLIHETNNTIDLEFYANVAFGDSDSYTSYVRGVLFYPEDKRLTPKVPLNVAAIQKLQCINKKVLNRIKKEINKSMRKNSSNHKNIINHSQCKVNKLHHFKGGWKLMQMTKVSPTLYAEPLKFAPIF</sequence>
<proteinExistence type="predicted"/>
<dbReference type="Proteomes" id="UP001058974">
    <property type="component" value="Chromosome 4"/>
</dbReference>
<dbReference type="AlphaFoldDB" id="A0A9D4XA54"/>
<evidence type="ECO:0000313" key="1">
    <source>
        <dbReference type="EMBL" id="KAI5416417.1"/>
    </source>
</evidence>
<accession>A0A9D4XA54</accession>
<dbReference type="EMBL" id="JAMSHJ010000004">
    <property type="protein sequence ID" value="KAI5416417.1"/>
    <property type="molecule type" value="Genomic_DNA"/>
</dbReference>
<comment type="caution">
    <text evidence="1">The sequence shown here is derived from an EMBL/GenBank/DDBJ whole genome shotgun (WGS) entry which is preliminary data.</text>
</comment>
<keyword evidence="2" id="KW-1185">Reference proteome</keyword>
<dbReference type="Gramene" id="Psat04G0147200-T1">
    <property type="protein sequence ID" value="KAI5416417.1"/>
    <property type="gene ID" value="KIW84_041472"/>
</dbReference>
<evidence type="ECO:0000313" key="2">
    <source>
        <dbReference type="Proteomes" id="UP001058974"/>
    </source>
</evidence>
<name>A0A9D4XA54_PEA</name>
<reference evidence="1 2" key="1">
    <citation type="journal article" date="2022" name="Nat. Genet.">
        <title>Improved pea reference genome and pan-genome highlight genomic features and evolutionary characteristics.</title>
        <authorList>
            <person name="Yang T."/>
            <person name="Liu R."/>
            <person name="Luo Y."/>
            <person name="Hu S."/>
            <person name="Wang D."/>
            <person name="Wang C."/>
            <person name="Pandey M.K."/>
            <person name="Ge S."/>
            <person name="Xu Q."/>
            <person name="Li N."/>
            <person name="Li G."/>
            <person name="Huang Y."/>
            <person name="Saxena R.K."/>
            <person name="Ji Y."/>
            <person name="Li M."/>
            <person name="Yan X."/>
            <person name="He Y."/>
            <person name="Liu Y."/>
            <person name="Wang X."/>
            <person name="Xiang C."/>
            <person name="Varshney R.K."/>
            <person name="Ding H."/>
            <person name="Gao S."/>
            <person name="Zong X."/>
        </authorList>
    </citation>
    <scope>NUCLEOTIDE SEQUENCE [LARGE SCALE GENOMIC DNA]</scope>
    <source>
        <strain evidence="1 2">cv. Zhongwan 6</strain>
    </source>
</reference>
<protein>
    <submittedName>
        <fullName evidence="1">Uncharacterized protein</fullName>
    </submittedName>
</protein>
<gene>
    <name evidence="1" type="ORF">KIW84_041472</name>
</gene>
<organism evidence="1 2">
    <name type="scientific">Pisum sativum</name>
    <name type="common">Garden pea</name>
    <name type="synonym">Lathyrus oleraceus</name>
    <dbReference type="NCBI Taxonomy" id="3888"/>
    <lineage>
        <taxon>Eukaryota</taxon>
        <taxon>Viridiplantae</taxon>
        <taxon>Streptophyta</taxon>
        <taxon>Embryophyta</taxon>
        <taxon>Tracheophyta</taxon>
        <taxon>Spermatophyta</taxon>
        <taxon>Magnoliopsida</taxon>
        <taxon>eudicotyledons</taxon>
        <taxon>Gunneridae</taxon>
        <taxon>Pentapetalae</taxon>
        <taxon>rosids</taxon>
        <taxon>fabids</taxon>
        <taxon>Fabales</taxon>
        <taxon>Fabaceae</taxon>
        <taxon>Papilionoideae</taxon>
        <taxon>50 kb inversion clade</taxon>
        <taxon>NPAAA clade</taxon>
        <taxon>Hologalegina</taxon>
        <taxon>IRL clade</taxon>
        <taxon>Fabeae</taxon>
        <taxon>Lathyrus</taxon>
    </lineage>
</organism>